<dbReference type="Proteomes" id="UP000031366">
    <property type="component" value="Unassembled WGS sequence"/>
</dbReference>
<dbReference type="PROSITE" id="PS00211">
    <property type="entry name" value="ABC_TRANSPORTER_1"/>
    <property type="match status" value="1"/>
</dbReference>
<dbReference type="OrthoDB" id="9809205at2"/>
<dbReference type="PANTHER" id="PTHR43335">
    <property type="entry name" value="ABC TRANSPORTER, ATP-BINDING PROTEIN"/>
    <property type="match status" value="1"/>
</dbReference>
<keyword evidence="7" id="KW-1185">Reference proteome</keyword>
<dbReference type="PANTHER" id="PTHR43335:SF4">
    <property type="entry name" value="ABC TRANSPORTER, ATP-BINDING PROTEIN"/>
    <property type="match status" value="1"/>
</dbReference>
<sequence>MSDKVVEVKNVYKSFGKKKIIKDLSFSVNRGEIYGFLGPNGSGKTTTIRMMVGLIGIDKGDIFIEGYDVKKDKIKALEHIGAIIENPELYKYMSGMQNLIHFARMSKTSVSQDRINEIVKLVKLEHAINKKVKTYSLGMKQRLGVAQALLHKPSILILDEPTNGLDPEGIHELREYLRYLAKKENISIIISSHLLSEVELICDNIIVIQEGKLIGERTIKNENNNLQEKLDVEIEVDNIDLAKKLVNSVGTIKVEKNRMVISLRRDEIPLIISKLIDGGLKIYEVKQITQSLEEVFLSMTKEEK</sequence>
<dbReference type="STRING" id="29341.RSJ17_01680"/>
<evidence type="ECO:0000256" key="2">
    <source>
        <dbReference type="ARBA" id="ARBA00022448"/>
    </source>
</evidence>
<feature type="domain" description="ABC transporter" evidence="5">
    <location>
        <begin position="6"/>
        <end position="235"/>
    </location>
</feature>
<dbReference type="PROSITE" id="PS50893">
    <property type="entry name" value="ABC_TRANSPORTER_2"/>
    <property type="match status" value="1"/>
</dbReference>
<name>A0A0C1TZ63_9CLOT</name>
<dbReference type="GO" id="GO:0005524">
    <property type="term" value="F:ATP binding"/>
    <property type="evidence" value="ECO:0007669"/>
    <property type="project" value="UniProtKB-KW"/>
</dbReference>
<protein>
    <submittedName>
        <fullName evidence="6">ABC transporter family protein</fullName>
    </submittedName>
</protein>
<evidence type="ECO:0000313" key="6">
    <source>
        <dbReference type="EMBL" id="KIE45929.1"/>
    </source>
</evidence>
<evidence type="ECO:0000256" key="4">
    <source>
        <dbReference type="ARBA" id="ARBA00022840"/>
    </source>
</evidence>
<gene>
    <name evidence="6" type="ORF">U732_2255</name>
</gene>
<keyword evidence="4" id="KW-0067">ATP-binding</keyword>
<proteinExistence type="inferred from homology"/>
<evidence type="ECO:0000256" key="3">
    <source>
        <dbReference type="ARBA" id="ARBA00022741"/>
    </source>
</evidence>
<dbReference type="GO" id="GO:0016887">
    <property type="term" value="F:ATP hydrolysis activity"/>
    <property type="evidence" value="ECO:0007669"/>
    <property type="project" value="InterPro"/>
</dbReference>
<keyword evidence="2" id="KW-0813">Transport</keyword>
<organism evidence="6 7">
    <name type="scientific">Clostridium argentinense CDC 2741</name>
    <dbReference type="NCBI Taxonomy" id="1418104"/>
    <lineage>
        <taxon>Bacteria</taxon>
        <taxon>Bacillati</taxon>
        <taxon>Bacillota</taxon>
        <taxon>Clostridia</taxon>
        <taxon>Eubacteriales</taxon>
        <taxon>Clostridiaceae</taxon>
        <taxon>Clostridium</taxon>
    </lineage>
</organism>
<dbReference type="Gene3D" id="3.40.50.300">
    <property type="entry name" value="P-loop containing nucleotide triphosphate hydrolases"/>
    <property type="match status" value="1"/>
</dbReference>
<dbReference type="SUPFAM" id="SSF52540">
    <property type="entry name" value="P-loop containing nucleoside triphosphate hydrolases"/>
    <property type="match status" value="1"/>
</dbReference>
<dbReference type="SMART" id="SM00382">
    <property type="entry name" value="AAA"/>
    <property type="match status" value="1"/>
</dbReference>
<dbReference type="InterPro" id="IPR003593">
    <property type="entry name" value="AAA+_ATPase"/>
</dbReference>
<evidence type="ECO:0000256" key="1">
    <source>
        <dbReference type="ARBA" id="ARBA00005417"/>
    </source>
</evidence>
<dbReference type="RefSeq" id="WP_039634499.1">
    <property type="nucleotide sequence ID" value="NZ_AYSO01000018.1"/>
</dbReference>
<evidence type="ECO:0000259" key="5">
    <source>
        <dbReference type="PROSITE" id="PS50893"/>
    </source>
</evidence>
<dbReference type="InterPro" id="IPR017871">
    <property type="entry name" value="ABC_transporter-like_CS"/>
</dbReference>
<reference evidence="6 7" key="1">
    <citation type="journal article" date="2015" name="Infect. Genet. Evol.">
        <title>Genomic sequences of six botulinum neurotoxin-producing strains representing three clostridial species illustrate the mobility and diversity of botulinum neurotoxin genes.</title>
        <authorList>
            <person name="Smith T.J."/>
            <person name="Hill K.K."/>
            <person name="Xie G."/>
            <person name="Foley B.T."/>
            <person name="Williamson C.H."/>
            <person name="Foster J.T."/>
            <person name="Johnson S.L."/>
            <person name="Chertkov O."/>
            <person name="Teshima H."/>
            <person name="Gibbons H.S."/>
            <person name="Johnsky L.A."/>
            <person name="Karavis M.A."/>
            <person name="Smith L.A."/>
        </authorList>
    </citation>
    <scope>NUCLEOTIDE SEQUENCE [LARGE SCALE GENOMIC DNA]</scope>
    <source>
        <strain evidence="6 7">CDC 2741</strain>
    </source>
</reference>
<evidence type="ECO:0000313" key="7">
    <source>
        <dbReference type="Proteomes" id="UP000031366"/>
    </source>
</evidence>
<comment type="caution">
    <text evidence="6">The sequence shown here is derived from an EMBL/GenBank/DDBJ whole genome shotgun (WGS) entry which is preliminary data.</text>
</comment>
<dbReference type="EMBL" id="AYSO01000018">
    <property type="protein sequence ID" value="KIE45929.1"/>
    <property type="molecule type" value="Genomic_DNA"/>
</dbReference>
<dbReference type="Pfam" id="PF00005">
    <property type="entry name" value="ABC_tran"/>
    <property type="match status" value="1"/>
</dbReference>
<accession>A0A0C1TZ63</accession>
<keyword evidence="3" id="KW-0547">Nucleotide-binding</keyword>
<dbReference type="InterPro" id="IPR003439">
    <property type="entry name" value="ABC_transporter-like_ATP-bd"/>
</dbReference>
<dbReference type="InterPro" id="IPR027417">
    <property type="entry name" value="P-loop_NTPase"/>
</dbReference>
<comment type="similarity">
    <text evidence="1">Belongs to the ABC transporter superfamily.</text>
</comment>
<dbReference type="AlphaFoldDB" id="A0A0C1TZ63"/>